<dbReference type="Gene3D" id="1.20.1280.290">
    <property type="match status" value="2"/>
</dbReference>
<organism evidence="13 14">
    <name type="scientific">Anopheles albimanus</name>
    <name type="common">New world malaria mosquito</name>
    <dbReference type="NCBI Taxonomy" id="7167"/>
    <lineage>
        <taxon>Eukaryota</taxon>
        <taxon>Metazoa</taxon>
        <taxon>Ecdysozoa</taxon>
        <taxon>Arthropoda</taxon>
        <taxon>Hexapoda</taxon>
        <taxon>Insecta</taxon>
        <taxon>Pterygota</taxon>
        <taxon>Neoptera</taxon>
        <taxon>Endopterygota</taxon>
        <taxon>Diptera</taxon>
        <taxon>Nematocera</taxon>
        <taxon>Culicoidea</taxon>
        <taxon>Culicidae</taxon>
        <taxon>Anophelinae</taxon>
        <taxon>Anopheles</taxon>
    </lineage>
</organism>
<dbReference type="EnsemblMetazoa" id="AALB015558-RA">
    <property type="protein sequence ID" value="AALB015558-PA"/>
    <property type="gene ID" value="AALB015558"/>
</dbReference>
<dbReference type="InterPro" id="IPR004316">
    <property type="entry name" value="SWEET_rpt"/>
</dbReference>
<keyword evidence="4 12" id="KW-0813">Transport</keyword>
<reference evidence="13 14" key="1">
    <citation type="journal article" date="2017" name="G3 (Bethesda)">
        <title>The Physical Genome Mapping of Anopheles albimanus Corrected Scaffold Misassemblies and Identified Interarm Rearrangements in Genus Anopheles.</title>
        <authorList>
            <person name="Artemov G.N."/>
            <person name="Peery A.N."/>
            <person name="Jiang X."/>
            <person name="Tu Z."/>
            <person name="Stegniy V.N."/>
            <person name="Sharakhova M.V."/>
            <person name="Sharakhov I.V."/>
        </authorList>
    </citation>
    <scope>NUCLEOTIDE SEQUENCE [LARGE SCALE GENOMIC DNA]</scope>
    <source>
        <strain evidence="13 14">ALBI9_A</strain>
    </source>
</reference>
<evidence type="ECO:0000256" key="6">
    <source>
        <dbReference type="ARBA" id="ARBA00022597"/>
    </source>
</evidence>
<comment type="subcellular location">
    <subcellularLocation>
        <location evidence="1 12">Cell membrane</location>
        <topology evidence="1 12">Multi-pass membrane protein</topology>
    </subcellularLocation>
    <subcellularLocation>
        <location evidence="2">Golgi apparatus membrane</location>
        <topology evidence="2">Multi-pass membrane protein</topology>
    </subcellularLocation>
</comment>
<dbReference type="Pfam" id="PF03083">
    <property type="entry name" value="MtN3_slv"/>
    <property type="match status" value="2"/>
</dbReference>
<dbReference type="GO" id="GO:0051119">
    <property type="term" value="F:sugar transmembrane transporter activity"/>
    <property type="evidence" value="ECO:0007669"/>
    <property type="project" value="InterPro"/>
</dbReference>
<evidence type="ECO:0000256" key="11">
    <source>
        <dbReference type="ARBA" id="ARBA00023136"/>
    </source>
</evidence>
<evidence type="ECO:0000256" key="12">
    <source>
        <dbReference type="RuleBase" id="RU910715"/>
    </source>
</evidence>
<dbReference type="KEGG" id="aali:118459942"/>
<feature type="transmembrane region" description="Helical" evidence="12">
    <location>
        <begin position="48"/>
        <end position="67"/>
    </location>
</feature>
<evidence type="ECO:0000256" key="3">
    <source>
        <dbReference type="ARBA" id="ARBA00007809"/>
    </source>
</evidence>
<sequence>MLQPLLIVLDPYRELIGQIAGLLTVLQYLAGCFICADIYRRGSSKGVSPVRFIVGCSLSLLQLQYFLKLQSPTLIGTSICTLTFSVLYSLCYAWYTPAEASRSLYKVLFIVGAPTAAIYAYGCQGDDAVITDRLGLIITVLALMFIALPLTQLGTIVRAKSTAGLPLPAIVASTGASILWLLYGLLIHNSFIVIQKIIALALCTLQLSLFIIYPAAGPAGQRKKQQ</sequence>
<dbReference type="GO" id="GO:0000139">
    <property type="term" value="C:Golgi membrane"/>
    <property type="evidence" value="ECO:0007669"/>
    <property type="project" value="UniProtKB-SubCell"/>
</dbReference>
<proteinExistence type="inferred from homology"/>
<evidence type="ECO:0000313" key="13">
    <source>
        <dbReference type="EnsemblMetazoa" id="AALB015558-PA"/>
    </source>
</evidence>
<evidence type="ECO:0000256" key="5">
    <source>
        <dbReference type="ARBA" id="ARBA00022475"/>
    </source>
</evidence>
<evidence type="ECO:0000256" key="9">
    <source>
        <dbReference type="ARBA" id="ARBA00022989"/>
    </source>
</evidence>
<name>A0A182FZX6_ANOAL</name>
<comment type="similarity">
    <text evidence="3 12">Belongs to the SWEET sugar transporter family.</text>
</comment>
<keyword evidence="7 12" id="KW-0812">Transmembrane</keyword>
<feature type="transmembrane region" description="Helical" evidence="12">
    <location>
        <begin position="73"/>
        <end position="95"/>
    </location>
</feature>
<dbReference type="PANTHER" id="PTHR10791">
    <property type="entry name" value="RAG1-ACTIVATING PROTEIN 1"/>
    <property type="match status" value="1"/>
</dbReference>
<keyword evidence="8" id="KW-0677">Repeat</keyword>
<evidence type="ECO:0000256" key="4">
    <source>
        <dbReference type="ARBA" id="ARBA00022448"/>
    </source>
</evidence>
<feature type="transmembrane region" description="Helical" evidence="12">
    <location>
        <begin position="104"/>
        <end position="122"/>
    </location>
</feature>
<dbReference type="OrthoDB" id="409725at2759"/>
<accession>A0A182FZX6</accession>
<keyword evidence="6 12" id="KW-0762">Sugar transport</keyword>
<dbReference type="GO" id="GO:0005886">
    <property type="term" value="C:plasma membrane"/>
    <property type="evidence" value="ECO:0007669"/>
    <property type="project" value="UniProtKB-SubCell"/>
</dbReference>
<keyword evidence="5" id="KW-1003">Cell membrane</keyword>
<evidence type="ECO:0000256" key="10">
    <source>
        <dbReference type="ARBA" id="ARBA00023034"/>
    </source>
</evidence>
<keyword evidence="9 12" id="KW-1133">Transmembrane helix</keyword>
<dbReference type="FunFam" id="1.20.1280.290:FF:000004">
    <property type="entry name" value="Sugar transporter SWEET"/>
    <property type="match status" value="1"/>
</dbReference>
<comment type="function">
    <text evidence="12">Mediates sugar transport across membranes.</text>
</comment>
<dbReference type="GeneID" id="118459942"/>
<evidence type="ECO:0000313" key="14">
    <source>
        <dbReference type="Proteomes" id="UP000069272"/>
    </source>
</evidence>
<keyword evidence="11 12" id="KW-0472">Membrane</keyword>
<keyword evidence="14" id="KW-1185">Reference proteome</keyword>
<dbReference type="RefSeq" id="XP_035779713.1">
    <property type="nucleotide sequence ID" value="XM_035923820.1"/>
</dbReference>
<feature type="transmembrane region" description="Helical" evidence="12">
    <location>
        <begin position="134"/>
        <end position="153"/>
    </location>
</feature>
<protein>
    <recommendedName>
        <fullName evidence="12">Sugar transporter SWEET</fullName>
    </recommendedName>
</protein>
<evidence type="ECO:0000256" key="2">
    <source>
        <dbReference type="ARBA" id="ARBA00004653"/>
    </source>
</evidence>
<dbReference type="AlphaFoldDB" id="A0A182FZX6"/>
<dbReference type="InterPro" id="IPR047664">
    <property type="entry name" value="SWEET"/>
</dbReference>
<evidence type="ECO:0000256" key="7">
    <source>
        <dbReference type="ARBA" id="ARBA00022692"/>
    </source>
</evidence>
<keyword evidence="10" id="KW-0333">Golgi apparatus</keyword>
<feature type="transmembrane region" description="Helical" evidence="12">
    <location>
        <begin position="192"/>
        <end position="216"/>
    </location>
</feature>
<evidence type="ECO:0000256" key="8">
    <source>
        <dbReference type="ARBA" id="ARBA00022737"/>
    </source>
</evidence>
<feature type="transmembrane region" description="Helical" evidence="12">
    <location>
        <begin position="15"/>
        <end position="36"/>
    </location>
</feature>
<feature type="transmembrane region" description="Helical" evidence="12">
    <location>
        <begin position="165"/>
        <end position="186"/>
    </location>
</feature>
<dbReference type="PANTHER" id="PTHR10791:SF5">
    <property type="entry name" value="SUGAR TRANSPORTER SWEET"/>
    <property type="match status" value="1"/>
</dbReference>
<dbReference type="VEuPathDB" id="VectorBase:AALB015558"/>
<evidence type="ECO:0000256" key="1">
    <source>
        <dbReference type="ARBA" id="ARBA00004651"/>
    </source>
</evidence>
<dbReference type="Proteomes" id="UP000069272">
    <property type="component" value="Chromosome 2R"/>
</dbReference>
<dbReference type="VEuPathDB" id="VectorBase:AALB20_033120"/>
<reference evidence="13" key="2">
    <citation type="submission" date="2022-08" db="UniProtKB">
        <authorList>
            <consortium name="EnsemblMetazoa"/>
        </authorList>
    </citation>
    <scope>IDENTIFICATION</scope>
    <source>
        <strain evidence="13">STECLA/ALBI9_A</strain>
    </source>
</reference>